<feature type="binding site" evidence="8">
    <location>
        <position position="159"/>
    </location>
    <ligand>
        <name>(R)-pantoate</name>
        <dbReference type="ChEBI" id="CHEBI:15980"/>
    </ligand>
</feature>
<evidence type="ECO:0000256" key="2">
    <source>
        <dbReference type="ARBA" id="ARBA00009256"/>
    </source>
</evidence>
<feature type="binding site" evidence="8">
    <location>
        <position position="65"/>
    </location>
    <ligand>
        <name>(R)-pantoate</name>
        <dbReference type="ChEBI" id="CHEBI:15980"/>
    </ligand>
</feature>
<feature type="binding site" evidence="8">
    <location>
        <position position="65"/>
    </location>
    <ligand>
        <name>beta-alanine</name>
        <dbReference type="ChEBI" id="CHEBI:57966"/>
    </ligand>
</feature>
<evidence type="ECO:0000256" key="4">
    <source>
        <dbReference type="ARBA" id="ARBA00022655"/>
    </source>
</evidence>
<evidence type="ECO:0000256" key="6">
    <source>
        <dbReference type="ARBA" id="ARBA00022840"/>
    </source>
</evidence>
<dbReference type="InterPro" id="IPR003721">
    <property type="entry name" value="Pantoate_ligase"/>
</dbReference>
<dbReference type="SUPFAM" id="SSF52374">
    <property type="entry name" value="Nucleotidylyl transferase"/>
    <property type="match status" value="1"/>
</dbReference>
<keyword evidence="3 8" id="KW-0436">Ligase</keyword>
<dbReference type="Proteomes" id="UP000199058">
    <property type="component" value="Unassembled WGS sequence"/>
</dbReference>
<accession>A0A1I1ICA6</accession>
<dbReference type="CDD" id="cd00560">
    <property type="entry name" value="PanC"/>
    <property type="match status" value="1"/>
</dbReference>
<evidence type="ECO:0000256" key="7">
    <source>
        <dbReference type="ARBA" id="ARBA00048258"/>
    </source>
</evidence>
<evidence type="ECO:0000256" key="8">
    <source>
        <dbReference type="HAMAP-Rule" id="MF_00158"/>
    </source>
</evidence>
<dbReference type="Gene3D" id="3.40.50.620">
    <property type="entry name" value="HUPs"/>
    <property type="match status" value="1"/>
</dbReference>
<dbReference type="NCBIfam" id="TIGR00125">
    <property type="entry name" value="cyt_tran_rel"/>
    <property type="match status" value="1"/>
</dbReference>
<protein>
    <recommendedName>
        <fullName evidence="8">Pantothenate synthetase</fullName>
        <shortName evidence="8">PS</shortName>
        <ecNumber evidence="8">6.3.2.1</ecNumber>
    </recommendedName>
    <alternativeName>
        <fullName evidence="8">Pantoate--beta-alanine ligase</fullName>
    </alternativeName>
    <alternativeName>
        <fullName evidence="8">Pantoate-activating enzyme</fullName>
    </alternativeName>
</protein>
<dbReference type="FunFam" id="3.40.50.620:FF:000013">
    <property type="entry name" value="Pantothenate synthetase"/>
    <property type="match status" value="1"/>
</dbReference>
<dbReference type="GO" id="GO:0005829">
    <property type="term" value="C:cytosol"/>
    <property type="evidence" value="ECO:0007669"/>
    <property type="project" value="TreeGrafter"/>
</dbReference>
<dbReference type="PANTHER" id="PTHR21299:SF1">
    <property type="entry name" value="PANTOATE--BETA-ALANINE LIGASE"/>
    <property type="match status" value="1"/>
</dbReference>
<feature type="binding site" evidence="8">
    <location>
        <begin position="190"/>
        <end position="193"/>
    </location>
    <ligand>
        <name>ATP</name>
        <dbReference type="ChEBI" id="CHEBI:30616"/>
    </ligand>
</feature>
<comment type="function">
    <text evidence="8">Catalyzes the condensation of pantoate with beta-alanine in an ATP-dependent reaction via a pantoyl-adenylate intermediate.</text>
</comment>
<dbReference type="Gene3D" id="3.30.1300.10">
    <property type="entry name" value="Pantoate-beta-alanine ligase, C-terminal domain"/>
    <property type="match status" value="1"/>
</dbReference>
<feature type="binding site" evidence="8">
    <location>
        <begin position="153"/>
        <end position="156"/>
    </location>
    <ligand>
        <name>ATP</name>
        <dbReference type="ChEBI" id="CHEBI:30616"/>
    </ligand>
</feature>
<dbReference type="Pfam" id="PF02569">
    <property type="entry name" value="Pantoate_ligase"/>
    <property type="match status" value="1"/>
</dbReference>
<dbReference type="AlphaFoldDB" id="A0A1I1ICA6"/>
<evidence type="ECO:0000256" key="5">
    <source>
        <dbReference type="ARBA" id="ARBA00022741"/>
    </source>
</evidence>
<keyword evidence="5 8" id="KW-0547">Nucleotide-binding</keyword>
<comment type="miscellaneous">
    <text evidence="8">The reaction proceeds by a bi uni uni bi ping pong mechanism.</text>
</comment>
<comment type="pathway">
    <text evidence="1 8">Cofactor biosynthesis; (R)-pantothenate biosynthesis; (R)-pantothenate from (R)-pantoate and beta-alanine: step 1/1.</text>
</comment>
<dbReference type="EMBL" id="FOLH01000004">
    <property type="protein sequence ID" value="SFC34029.1"/>
    <property type="molecule type" value="Genomic_DNA"/>
</dbReference>
<dbReference type="GO" id="GO:0015940">
    <property type="term" value="P:pantothenate biosynthetic process"/>
    <property type="evidence" value="ECO:0007669"/>
    <property type="project" value="UniProtKB-UniRule"/>
</dbReference>
<dbReference type="GO" id="GO:0004592">
    <property type="term" value="F:pantoate-beta-alanine ligase activity"/>
    <property type="evidence" value="ECO:0007669"/>
    <property type="project" value="UniProtKB-UniRule"/>
</dbReference>
<feature type="binding site" evidence="8">
    <location>
        <begin position="34"/>
        <end position="41"/>
    </location>
    <ligand>
        <name>ATP</name>
        <dbReference type="ChEBI" id="CHEBI:30616"/>
    </ligand>
</feature>
<sequence>MTASLVTFTQTAELRKEVSQLRRQGLTLALVPTMGNLHAGHLRLVEEARRHADKVLTTIFVNPLQFGPHEDFDNYPRTLEEDSEKLASAGCDYLFNPSVTEVYPEGQENQTRVQVPQVSEGLCGQKRPGHFDGVATVVSKLFNFVQPDVACFGQKDYQQLAVIQKMTRDLNFPIRIIGVPTQRATDGLALSSRNAYLTEAERRKAAGLYATLKSIGEKLAAGNTHFHELTHLARARLAELGFSPEYVEIRSLDLSPARIDAREWVLLAAARLGKARLIDNLVVRKGE</sequence>
<dbReference type="InterPro" id="IPR042176">
    <property type="entry name" value="Pantoate_ligase_C"/>
</dbReference>
<comment type="catalytic activity">
    <reaction evidence="7 8">
        <text>(R)-pantoate + beta-alanine + ATP = (R)-pantothenate + AMP + diphosphate + H(+)</text>
        <dbReference type="Rhea" id="RHEA:10912"/>
        <dbReference type="ChEBI" id="CHEBI:15378"/>
        <dbReference type="ChEBI" id="CHEBI:15980"/>
        <dbReference type="ChEBI" id="CHEBI:29032"/>
        <dbReference type="ChEBI" id="CHEBI:30616"/>
        <dbReference type="ChEBI" id="CHEBI:33019"/>
        <dbReference type="ChEBI" id="CHEBI:57966"/>
        <dbReference type="ChEBI" id="CHEBI:456215"/>
        <dbReference type="EC" id="6.3.2.1"/>
    </reaction>
</comment>
<comment type="caution">
    <text evidence="8">Lacks conserved residue(s) required for the propagation of feature annotation.</text>
</comment>
<organism evidence="9 10">
    <name type="scientific">Marinospirillum celere</name>
    <dbReference type="NCBI Taxonomy" id="1122252"/>
    <lineage>
        <taxon>Bacteria</taxon>
        <taxon>Pseudomonadati</taxon>
        <taxon>Pseudomonadota</taxon>
        <taxon>Gammaproteobacteria</taxon>
        <taxon>Oceanospirillales</taxon>
        <taxon>Oceanospirillaceae</taxon>
        <taxon>Marinospirillum</taxon>
    </lineage>
</organism>
<name>A0A1I1ICA6_9GAMM</name>
<evidence type="ECO:0000313" key="10">
    <source>
        <dbReference type="Proteomes" id="UP000199058"/>
    </source>
</evidence>
<evidence type="ECO:0000256" key="3">
    <source>
        <dbReference type="ARBA" id="ARBA00022598"/>
    </source>
</evidence>
<dbReference type="HAMAP" id="MF_00158">
    <property type="entry name" value="PanC"/>
    <property type="match status" value="1"/>
</dbReference>
<dbReference type="NCBIfam" id="TIGR00018">
    <property type="entry name" value="panC"/>
    <property type="match status" value="1"/>
</dbReference>
<dbReference type="STRING" id="1122252.SAMN05660443_2359"/>
<gene>
    <name evidence="8" type="primary">panC</name>
    <name evidence="9" type="ORF">SAMN05660443_2359</name>
</gene>
<keyword evidence="8" id="KW-0963">Cytoplasm</keyword>
<proteinExistence type="inferred from homology"/>
<comment type="similarity">
    <text evidence="2 8">Belongs to the pantothenate synthetase family.</text>
</comment>
<dbReference type="OrthoDB" id="9773087at2"/>
<feature type="active site" description="Proton donor" evidence="8">
    <location>
        <position position="41"/>
    </location>
</feature>
<evidence type="ECO:0000256" key="1">
    <source>
        <dbReference type="ARBA" id="ARBA00004990"/>
    </source>
</evidence>
<dbReference type="EC" id="6.3.2.1" evidence="8"/>
<dbReference type="UniPathway" id="UPA00028">
    <property type="reaction ID" value="UER00005"/>
</dbReference>
<comment type="subunit">
    <text evidence="8">Homodimer.</text>
</comment>
<evidence type="ECO:0000313" key="9">
    <source>
        <dbReference type="EMBL" id="SFC34029.1"/>
    </source>
</evidence>
<comment type="subcellular location">
    <subcellularLocation>
        <location evidence="8">Cytoplasm</location>
    </subcellularLocation>
</comment>
<reference evidence="9 10" key="1">
    <citation type="submission" date="2016-10" db="EMBL/GenBank/DDBJ databases">
        <authorList>
            <person name="de Groot N.N."/>
        </authorList>
    </citation>
    <scope>NUCLEOTIDE SEQUENCE [LARGE SCALE GENOMIC DNA]</scope>
    <source>
        <strain evidence="9 10">DSM 18438</strain>
    </source>
</reference>
<dbReference type="InterPro" id="IPR004821">
    <property type="entry name" value="Cyt_trans-like"/>
</dbReference>
<keyword evidence="4 8" id="KW-0566">Pantothenate biosynthesis</keyword>
<dbReference type="PANTHER" id="PTHR21299">
    <property type="entry name" value="CYTIDYLATE KINASE/PANTOATE-BETA-ALANINE LIGASE"/>
    <property type="match status" value="1"/>
</dbReference>
<keyword evidence="10" id="KW-1185">Reference proteome</keyword>
<dbReference type="GO" id="GO:0005524">
    <property type="term" value="F:ATP binding"/>
    <property type="evidence" value="ECO:0007669"/>
    <property type="project" value="UniProtKB-KW"/>
</dbReference>
<keyword evidence="6 8" id="KW-0067">ATP-binding</keyword>
<dbReference type="InterPro" id="IPR014729">
    <property type="entry name" value="Rossmann-like_a/b/a_fold"/>
</dbReference>